<reference evidence="1" key="1">
    <citation type="submission" date="2021-04" db="EMBL/GenBank/DDBJ databases">
        <title>Draft genome assembly of strain Phenylobacterium sp. 20VBR1 using MiniION and Illumina platforms.</title>
        <authorList>
            <person name="Thomas F.A."/>
            <person name="Krishnan K.P."/>
            <person name="Sinha R.K."/>
        </authorList>
    </citation>
    <scope>NUCLEOTIDE SEQUENCE</scope>
    <source>
        <strain evidence="1">20VBR1</strain>
    </source>
</reference>
<dbReference type="Proteomes" id="UP000622580">
    <property type="component" value="Unassembled WGS sequence"/>
</dbReference>
<dbReference type="AlphaFoldDB" id="A0A941D388"/>
<name>A0A941D388_9CAUL</name>
<dbReference type="RefSeq" id="WP_215343025.1">
    <property type="nucleotide sequence ID" value="NZ_JAGSGD010000002.1"/>
</dbReference>
<accession>A0A941D388</accession>
<sequence>MLKEEIGDRASEIIWRGRQWIVTNFGLETLGDPFPYEVAATRLTEGWQGADESLLAWPMELAGKTWVDYRDFVTAYLVALGVHQEAYSPVDVATIKASLNEGRAMWEATKAEMLGDMDDD</sequence>
<dbReference type="EMBL" id="JAGSGD010000002">
    <property type="protein sequence ID" value="MBR7621505.1"/>
    <property type="molecule type" value="Genomic_DNA"/>
</dbReference>
<gene>
    <name evidence="1" type="ORF">JKL49_19090</name>
</gene>
<keyword evidence="2" id="KW-1185">Reference proteome</keyword>
<evidence type="ECO:0000313" key="1">
    <source>
        <dbReference type="EMBL" id="MBR7621505.1"/>
    </source>
</evidence>
<evidence type="ECO:0000313" key="2">
    <source>
        <dbReference type="Proteomes" id="UP000622580"/>
    </source>
</evidence>
<proteinExistence type="predicted"/>
<comment type="caution">
    <text evidence="1">The sequence shown here is derived from an EMBL/GenBank/DDBJ whole genome shotgun (WGS) entry which is preliminary data.</text>
</comment>
<organism evidence="1 2">
    <name type="scientific">Phenylobacterium glaciei</name>
    <dbReference type="NCBI Taxonomy" id="2803784"/>
    <lineage>
        <taxon>Bacteria</taxon>
        <taxon>Pseudomonadati</taxon>
        <taxon>Pseudomonadota</taxon>
        <taxon>Alphaproteobacteria</taxon>
        <taxon>Caulobacterales</taxon>
        <taxon>Caulobacteraceae</taxon>
        <taxon>Phenylobacterium</taxon>
    </lineage>
</organism>
<protein>
    <submittedName>
        <fullName evidence="1">Uncharacterized protein</fullName>
    </submittedName>
</protein>